<dbReference type="AlphaFoldDB" id="A0AAD5H3G2"/>
<comment type="subcellular location">
    <subcellularLocation>
        <location evidence="1">Membrane</location>
        <topology evidence="1">Multi-pass membrane protein</topology>
    </subcellularLocation>
</comment>
<dbReference type="Proteomes" id="UP001205105">
    <property type="component" value="Unassembled WGS sequence"/>
</dbReference>
<dbReference type="Pfam" id="PF03372">
    <property type="entry name" value="Exo_endo_phos"/>
    <property type="match status" value="1"/>
</dbReference>
<keyword evidence="9" id="KW-0746">Sphingolipid metabolism</keyword>
<accession>A0AAD5H3G2</accession>
<evidence type="ECO:0000256" key="4">
    <source>
        <dbReference type="ARBA" id="ARBA00006335"/>
    </source>
</evidence>
<feature type="compositionally biased region" description="Low complexity" evidence="13">
    <location>
        <begin position="225"/>
        <end position="250"/>
    </location>
</feature>
<proteinExistence type="inferred from homology"/>
<evidence type="ECO:0000259" key="15">
    <source>
        <dbReference type="Pfam" id="PF03372"/>
    </source>
</evidence>
<keyword evidence="7" id="KW-0378">Hydrolase</keyword>
<evidence type="ECO:0000256" key="2">
    <source>
        <dbReference type="ARBA" id="ARBA00004760"/>
    </source>
</evidence>
<feature type="transmembrane region" description="Helical" evidence="14">
    <location>
        <begin position="306"/>
        <end position="326"/>
    </location>
</feature>
<keyword evidence="11" id="KW-0443">Lipid metabolism</keyword>
<comment type="pathway">
    <text evidence="3">Sphingolipid metabolism.</text>
</comment>
<keyword evidence="5 14" id="KW-0812">Transmembrane</keyword>
<evidence type="ECO:0000256" key="8">
    <source>
        <dbReference type="ARBA" id="ARBA00022842"/>
    </source>
</evidence>
<evidence type="ECO:0000256" key="1">
    <source>
        <dbReference type="ARBA" id="ARBA00004141"/>
    </source>
</evidence>
<comment type="pathway">
    <text evidence="2">Lipid metabolism; sphingolipid metabolism.</text>
</comment>
<dbReference type="InterPro" id="IPR038772">
    <property type="entry name" value="Sph/SMPD2-like"/>
</dbReference>
<organism evidence="16 17">
    <name type="scientific">Chlorella ohadii</name>
    <dbReference type="NCBI Taxonomy" id="2649997"/>
    <lineage>
        <taxon>Eukaryota</taxon>
        <taxon>Viridiplantae</taxon>
        <taxon>Chlorophyta</taxon>
        <taxon>core chlorophytes</taxon>
        <taxon>Trebouxiophyceae</taxon>
        <taxon>Chlorellales</taxon>
        <taxon>Chlorellaceae</taxon>
        <taxon>Chlorella clade</taxon>
        <taxon>Chlorella</taxon>
    </lineage>
</organism>
<dbReference type="GO" id="GO:0006665">
    <property type="term" value="P:sphingolipid metabolic process"/>
    <property type="evidence" value="ECO:0007669"/>
    <property type="project" value="UniProtKB-KW"/>
</dbReference>
<feature type="region of interest" description="Disordered" evidence="13">
    <location>
        <begin position="223"/>
        <end position="266"/>
    </location>
</feature>
<comment type="similarity">
    <text evidence="4">Belongs to the neutral sphingomyelinase family.</text>
</comment>
<dbReference type="PANTHER" id="PTHR16320">
    <property type="entry name" value="SPHINGOMYELINASE FAMILY MEMBER"/>
    <property type="match status" value="1"/>
</dbReference>
<dbReference type="InterPro" id="IPR005135">
    <property type="entry name" value="Endo/exonuclease/phosphatase"/>
</dbReference>
<evidence type="ECO:0000256" key="7">
    <source>
        <dbReference type="ARBA" id="ARBA00022801"/>
    </source>
</evidence>
<evidence type="ECO:0000256" key="9">
    <source>
        <dbReference type="ARBA" id="ARBA00022919"/>
    </source>
</evidence>
<dbReference type="EMBL" id="JADXDR010000052">
    <property type="protein sequence ID" value="KAI7842511.1"/>
    <property type="molecule type" value="Genomic_DNA"/>
</dbReference>
<keyword evidence="6" id="KW-0479">Metal-binding</keyword>
<evidence type="ECO:0000313" key="17">
    <source>
        <dbReference type="Proteomes" id="UP001205105"/>
    </source>
</evidence>
<dbReference type="GO" id="GO:0016020">
    <property type="term" value="C:membrane"/>
    <property type="evidence" value="ECO:0007669"/>
    <property type="project" value="UniProtKB-SubCell"/>
</dbReference>
<feature type="transmembrane region" description="Helical" evidence="14">
    <location>
        <begin position="338"/>
        <end position="356"/>
    </location>
</feature>
<dbReference type="InterPro" id="IPR036691">
    <property type="entry name" value="Endo/exonu/phosph_ase_sf"/>
</dbReference>
<evidence type="ECO:0000256" key="13">
    <source>
        <dbReference type="SAM" id="MobiDB-lite"/>
    </source>
</evidence>
<keyword evidence="10 14" id="KW-1133">Transmembrane helix</keyword>
<evidence type="ECO:0000256" key="10">
    <source>
        <dbReference type="ARBA" id="ARBA00022989"/>
    </source>
</evidence>
<keyword evidence="17" id="KW-1185">Reference proteome</keyword>
<evidence type="ECO:0000256" key="12">
    <source>
        <dbReference type="ARBA" id="ARBA00023136"/>
    </source>
</evidence>
<keyword evidence="12 14" id="KW-0472">Membrane</keyword>
<evidence type="ECO:0000256" key="3">
    <source>
        <dbReference type="ARBA" id="ARBA00004991"/>
    </source>
</evidence>
<comment type="caution">
    <text evidence="16">The sequence shown here is derived from an EMBL/GenBank/DDBJ whole genome shotgun (WGS) entry which is preliminary data.</text>
</comment>
<feature type="domain" description="Endonuclease/exonuclease/phosphatase" evidence="15">
    <location>
        <begin position="2"/>
        <end position="116"/>
    </location>
</feature>
<dbReference type="SUPFAM" id="SSF56219">
    <property type="entry name" value="DNase I-like"/>
    <property type="match status" value="1"/>
</dbReference>
<dbReference type="PANTHER" id="PTHR16320:SF24">
    <property type="entry name" value="PHOSPHODIESTERASE, PUTATIVE-RELATED"/>
    <property type="match status" value="1"/>
</dbReference>
<evidence type="ECO:0000256" key="14">
    <source>
        <dbReference type="SAM" id="Phobius"/>
    </source>
</evidence>
<sequence>MAALADWLRSPDCPADVVALQEVWVLADVERLRQAGAEGGALPHSFHYQSGALGSGLLLLSRFPISEVAFHPYSARGDPAAVLQGDYYVGKGVGWAALQTPAGTLSVFLTHLSANYGQEWQVGAFRLAPDCRLPRDNLAGVRLLQVLLPELRDAWAEAQPLRLGATANALESSFTTAGAGHRPIRIDYVLATGQPLHADLVLTDTGRGFSYSDHLGVAATLEMTGSSSSSDGGVDGSKGNSGSRGKSSGTADGGKQQGQQQGGPLAPLSATLQRMRAFPEPFHEAAAQIEEAAAVMARGRRHAVRFAAGLFAAGFGCLGALAARAWEQPAGQGWQAGDNYLLLLGGMGAALGWAGAPTWEQLGGHMHVPAGSS</sequence>
<dbReference type="Gene3D" id="3.60.10.10">
    <property type="entry name" value="Endonuclease/exonuclease/phosphatase"/>
    <property type="match status" value="2"/>
</dbReference>
<evidence type="ECO:0000256" key="5">
    <source>
        <dbReference type="ARBA" id="ARBA00022692"/>
    </source>
</evidence>
<protein>
    <recommendedName>
        <fullName evidence="15">Endonuclease/exonuclease/phosphatase domain-containing protein</fullName>
    </recommendedName>
</protein>
<gene>
    <name evidence="16" type="ORF">COHA_003865</name>
</gene>
<evidence type="ECO:0000256" key="11">
    <source>
        <dbReference type="ARBA" id="ARBA00023098"/>
    </source>
</evidence>
<reference evidence="16" key="1">
    <citation type="submission" date="2020-11" db="EMBL/GenBank/DDBJ databases">
        <title>Chlorella ohadii genome sequencing and assembly.</title>
        <authorList>
            <person name="Murik O."/>
            <person name="Treves H."/>
            <person name="Kedem I."/>
            <person name="Shotland Y."/>
            <person name="Kaplan A."/>
        </authorList>
    </citation>
    <scope>NUCLEOTIDE SEQUENCE</scope>
    <source>
        <strain evidence="16">1</strain>
    </source>
</reference>
<evidence type="ECO:0000313" key="16">
    <source>
        <dbReference type="EMBL" id="KAI7842511.1"/>
    </source>
</evidence>
<keyword evidence="8" id="KW-0460">Magnesium</keyword>
<dbReference type="GO" id="GO:0046872">
    <property type="term" value="F:metal ion binding"/>
    <property type="evidence" value="ECO:0007669"/>
    <property type="project" value="UniProtKB-KW"/>
</dbReference>
<name>A0AAD5H3G2_9CHLO</name>
<evidence type="ECO:0000256" key="6">
    <source>
        <dbReference type="ARBA" id="ARBA00022723"/>
    </source>
</evidence>
<dbReference type="GO" id="GO:0004767">
    <property type="term" value="F:sphingomyelin phosphodiesterase activity"/>
    <property type="evidence" value="ECO:0007669"/>
    <property type="project" value="InterPro"/>
</dbReference>